<accession>A0A6N2KC83</accession>
<sequence>MTAYKVRLESIIDRTMMMELKAEGVLGYCFAASYATCCSKSIESHDNDARNTGKLAGSSY</sequence>
<organism evidence="1">
    <name type="scientific">Salix viminalis</name>
    <name type="common">Common osier</name>
    <name type="synonym">Basket willow</name>
    <dbReference type="NCBI Taxonomy" id="40686"/>
    <lineage>
        <taxon>Eukaryota</taxon>
        <taxon>Viridiplantae</taxon>
        <taxon>Streptophyta</taxon>
        <taxon>Embryophyta</taxon>
        <taxon>Tracheophyta</taxon>
        <taxon>Spermatophyta</taxon>
        <taxon>Magnoliopsida</taxon>
        <taxon>eudicotyledons</taxon>
        <taxon>Gunneridae</taxon>
        <taxon>Pentapetalae</taxon>
        <taxon>rosids</taxon>
        <taxon>fabids</taxon>
        <taxon>Malpighiales</taxon>
        <taxon>Salicaceae</taxon>
        <taxon>Saliceae</taxon>
        <taxon>Salix</taxon>
    </lineage>
</organism>
<name>A0A6N2KC83_SALVM</name>
<reference evidence="1" key="1">
    <citation type="submission" date="2019-03" db="EMBL/GenBank/DDBJ databases">
        <authorList>
            <person name="Mank J."/>
            <person name="Almeida P."/>
        </authorList>
    </citation>
    <scope>NUCLEOTIDE SEQUENCE</scope>
    <source>
        <strain evidence="1">78183</strain>
    </source>
</reference>
<proteinExistence type="predicted"/>
<protein>
    <submittedName>
        <fullName evidence="1">Uncharacterized protein</fullName>
    </submittedName>
</protein>
<gene>
    <name evidence="1" type="ORF">SVIM_LOCUS57172</name>
</gene>
<evidence type="ECO:0000313" key="1">
    <source>
        <dbReference type="EMBL" id="VFU25292.1"/>
    </source>
</evidence>
<dbReference type="AlphaFoldDB" id="A0A6N2KC83"/>
<dbReference type="EMBL" id="CAADRP010000224">
    <property type="protein sequence ID" value="VFU25292.1"/>
    <property type="molecule type" value="Genomic_DNA"/>
</dbReference>